<feature type="region of interest" description="Disordered" evidence="9">
    <location>
        <begin position="91"/>
        <end position="184"/>
    </location>
</feature>
<keyword evidence="3" id="KW-0333">Golgi apparatus</keyword>
<feature type="compositionally biased region" description="Acidic residues" evidence="9">
    <location>
        <begin position="148"/>
        <end position="163"/>
    </location>
</feature>
<dbReference type="GO" id="GO:0016773">
    <property type="term" value="F:phosphotransferase activity, alcohol group as acceptor"/>
    <property type="evidence" value="ECO:0007669"/>
    <property type="project" value="TreeGrafter"/>
</dbReference>
<keyword evidence="8" id="KW-0479">Metal-binding</keyword>
<dbReference type="InterPro" id="IPR024869">
    <property type="entry name" value="FAM20"/>
</dbReference>
<feature type="region of interest" description="Disordered" evidence="9">
    <location>
        <begin position="549"/>
        <end position="585"/>
    </location>
</feature>
<feature type="binding site" evidence="7">
    <location>
        <begin position="355"/>
        <end position="358"/>
    </location>
    <ligand>
        <name>ATP</name>
        <dbReference type="ChEBI" id="CHEBI:30616"/>
    </ligand>
</feature>
<sequence length="585" mass="66170">MSRRLRVLLVLLVLLATCALHLLLHFTAPVESVWDKATGDCPCTQQQRNRYDQQNQRQRNQHRHQQQQQQDYDRDQKQGLRVIADREVKFGDAKSHRVASTSSSGPPPSSLSLSPPPPSSSSSTLLEELFRHPLYGGPTREGSKGDVDDGDDDGDDEDGDDELLLSPASEPLDSGEQREEAWRADGEEAPAWLRFHRGISRRALYPRASPTLPELLRDLAQQRLVSAVMKPGGTQLKLVMSLENGGLALLKPMKQNRDQETSPDFFYFSDFERHNAEIAAFHLDRILDFRRVPPVSGRLLNLTREVRDISKDKKLLKTFFISPANNVCFYGECSYYCSTEHALCGRPDHLEASLAAFLPDTAEAPRKSWRNPWRRSYNKRRKADWEVDPGYCDDVKRTPPYNSGTRLLDVVDMSIFDFLTGNMDRHHYETFEKFGNNTFLLHLDNGRGFGKHSHDEISILAPLIQCCVVRRSTLSRLSLVSRAPLLLSSLMRESGAADPVAPLLPEGHLAALDRRVALVLSAASDCLKRHGRASVFRYGAAAAATSAAVTEKMKRGRRHKKQQKQQQQQQRIHEWDKAPKNVARR</sequence>
<dbReference type="AlphaFoldDB" id="A0AAJ7UG53"/>
<organism evidence="12 13">
    <name type="scientific">Petromyzon marinus</name>
    <name type="common">Sea lamprey</name>
    <dbReference type="NCBI Taxonomy" id="7757"/>
    <lineage>
        <taxon>Eukaryota</taxon>
        <taxon>Metazoa</taxon>
        <taxon>Chordata</taxon>
        <taxon>Craniata</taxon>
        <taxon>Vertebrata</taxon>
        <taxon>Cyclostomata</taxon>
        <taxon>Hyperoartia</taxon>
        <taxon>Petromyzontiformes</taxon>
        <taxon>Petromyzontidae</taxon>
        <taxon>Petromyzon</taxon>
    </lineage>
</organism>
<gene>
    <name evidence="13" type="primary">LOC116956868</name>
</gene>
<dbReference type="PANTHER" id="PTHR12450:SF22">
    <property type="entry name" value="EXTRACELLULAR SERINE_THREONINE PROTEIN CG31145"/>
    <property type="match status" value="1"/>
</dbReference>
<comment type="similarity">
    <text evidence="2">Belongs to the FAM20 family.</text>
</comment>
<evidence type="ECO:0000256" key="6">
    <source>
        <dbReference type="PIRSR" id="PIRSR624869-1"/>
    </source>
</evidence>
<accession>A0AAJ7UG53</accession>
<protein>
    <submittedName>
        <fullName evidence="13">Extracellular serine/threonine protein kinase FAM20C-like</fullName>
    </submittedName>
</protein>
<dbReference type="InterPro" id="IPR009581">
    <property type="entry name" value="FAM20_C"/>
</dbReference>
<dbReference type="RefSeq" id="XP_032834615.1">
    <property type="nucleotide sequence ID" value="XM_032978724.1"/>
</dbReference>
<dbReference type="Proteomes" id="UP001318040">
    <property type="component" value="Chromosome 3"/>
</dbReference>
<feature type="binding site" evidence="7">
    <location>
        <position position="444"/>
    </location>
    <ligand>
        <name>ATP</name>
        <dbReference type="ChEBI" id="CHEBI:30616"/>
    </ligand>
</feature>
<dbReference type="Pfam" id="PF06702">
    <property type="entry name" value="Fam20C"/>
    <property type="match status" value="1"/>
</dbReference>
<dbReference type="KEGG" id="pmrn:116956868"/>
<dbReference type="GO" id="GO:0070166">
    <property type="term" value="P:enamel mineralization"/>
    <property type="evidence" value="ECO:0007669"/>
    <property type="project" value="TreeGrafter"/>
</dbReference>
<feature type="binding site" evidence="7">
    <location>
        <position position="235"/>
    </location>
    <ligand>
        <name>ATP</name>
        <dbReference type="ChEBI" id="CHEBI:30616"/>
    </ligand>
</feature>
<feature type="compositionally biased region" description="Basic and acidic residues" evidence="9">
    <location>
        <begin position="175"/>
        <end position="184"/>
    </location>
</feature>
<evidence type="ECO:0000313" key="13">
    <source>
        <dbReference type="RefSeq" id="XP_032834615.1"/>
    </source>
</evidence>
<feature type="compositionally biased region" description="Low complexity" evidence="9">
    <location>
        <begin position="48"/>
        <end position="58"/>
    </location>
</feature>
<dbReference type="CDD" id="cd10314">
    <property type="entry name" value="FAM20_C"/>
    <property type="match status" value="1"/>
</dbReference>
<proteinExistence type="inferred from homology"/>
<keyword evidence="7" id="KW-0547">Nucleotide-binding</keyword>
<feature type="binding site" evidence="8">
    <location>
        <position position="444"/>
    </location>
    <ligand>
        <name>Mn(2+)</name>
        <dbReference type="ChEBI" id="CHEBI:29035"/>
    </ligand>
</feature>
<dbReference type="GO" id="GO:0005794">
    <property type="term" value="C:Golgi apparatus"/>
    <property type="evidence" value="ECO:0007669"/>
    <property type="project" value="UniProtKB-SubCell"/>
</dbReference>
<comment type="subcellular location">
    <subcellularLocation>
        <location evidence="1">Golgi apparatus</location>
    </subcellularLocation>
</comment>
<evidence type="ECO:0000256" key="5">
    <source>
        <dbReference type="ARBA" id="ARBA00023180"/>
    </source>
</evidence>
<name>A0AAJ7UG53_PETMA</name>
<evidence type="ECO:0000256" key="10">
    <source>
        <dbReference type="SAM" id="SignalP"/>
    </source>
</evidence>
<comment type="cofactor">
    <cofactor evidence="8">
        <name>Mn(2+)</name>
        <dbReference type="ChEBI" id="CHEBI:29035"/>
    </cofactor>
</comment>
<evidence type="ECO:0000256" key="7">
    <source>
        <dbReference type="PIRSR" id="PIRSR624869-2"/>
    </source>
</evidence>
<keyword evidence="5" id="KW-0325">Glycoprotein</keyword>
<feature type="signal peptide" evidence="10">
    <location>
        <begin position="1"/>
        <end position="32"/>
    </location>
</feature>
<feature type="chain" id="PRO_5042519485" evidence="10">
    <location>
        <begin position="33"/>
        <end position="585"/>
    </location>
</feature>
<evidence type="ECO:0000256" key="2">
    <source>
        <dbReference type="ARBA" id="ARBA00006557"/>
    </source>
</evidence>
<feature type="compositionally biased region" description="Pro residues" evidence="9">
    <location>
        <begin position="105"/>
        <end position="119"/>
    </location>
</feature>
<evidence type="ECO:0000259" key="11">
    <source>
        <dbReference type="Pfam" id="PF06702"/>
    </source>
</evidence>
<keyword evidence="10" id="KW-0732">Signal</keyword>
<evidence type="ECO:0000256" key="4">
    <source>
        <dbReference type="ARBA" id="ARBA00023157"/>
    </source>
</evidence>
<feature type="binding site" evidence="7">
    <location>
        <position position="251"/>
    </location>
    <ligand>
        <name>ATP</name>
        <dbReference type="ChEBI" id="CHEBI:30616"/>
    </ligand>
</feature>
<keyword evidence="12" id="KW-1185">Reference proteome</keyword>
<evidence type="ECO:0000256" key="1">
    <source>
        <dbReference type="ARBA" id="ARBA00004555"/>
    </source>
</evidence>
<evidence type="ECO:0000256" key="8">
    <source>
        <dbReference type="PIRSR" id="PIRSR624869-3"/>
    </source>
</evidence>
<feature type="compositionally biased region" description="Basic residues" evidence="9">
    <location>
        <begin position="554"/>
        <end position="563"/>
    </location>
</feature>
<feature type="region of interest" description="Disordered" evidence="9">
    <location>
        <begin position="48"/>
        <end position="77"/>
    </location>
</feature>
<evidence type="ECO:0000256" key="9">
    <source>
        <dbReference type="SAM" id="MobiDB-lite"/>
    </source>
</evidence>
<dbReference type="PANTHER" id="PTHR12450">
    <property type="entry name" value="DENTIN MATRIX PROTEIN 4 PROTEIN FAM20"/>
    <property type="match status" value="1"/>
</dbReference>
<keyword evidence="7" id="KW-0067">ATP-binding</keyword>
<keyword evidence="4" id="KW-1015">Disulfide bond</keyword>
<dbReference type="GO" id="GO:0005524">
    <property type="term" value="F:ATP binding"/>
    <property type="evidence" value="ECO:0007669"/>
    <property type="project" value="UniProtKB-KW"/>
</dbReference>
<evidence type="ECO:0000313" key="12">
    <source>
        <dbReference type="Proteomes" id="UP001318040"/>
    </source>
</evidence>
<evidence type="ECO:0000256" key="3">
    <source>
        <dbReference type="ARBA" id="ARBA00023034"/>
    </source>
</evidence>
<keyword evidence="8" id="KW-0464">Manganese</keyword>
<feature type="binding site" evidence="8">
    <location>
        <position position="272"/>
    </location>
    <ligand>
        <name>Mn(2+)</name>
        <dbReference type="ChEBI" id="CHEBI:29035"/>
    </ligand>
</feature>
<reference evidence="13" key="1">
    <citation type="submission" date="2025-08" db="UniProtKB">
        <authorList>
            <consortium name="RefSeq"/>
        </authorList>
    </citation>
    <scope>IDENTIFICATION</scope>
    <source>
        <tissue evidence="13">Sperm</tissue>
    </source>
</reference>
<feature type="binding site" evidence="7">
    <location>
        <position position="272"/>
    </location>
    <ligand>
        <name>ATP</name>
        <dbReference type="ChEBI" id="CHEBI:30616"/>
    </ligand>
</feature>
<feature type="binding site" evidence="7">
    <location>
        <position position="429"/>
    </location>
    <ligand>
        <name>ATP</name>
        <dbReference type="ChEBI" id="CHEBI:30616"/>
    </ligand>
</feature>
<dbReference type="GO" id="GO:0046872">
    <property type="term" value="F:metal ion binding"/>
    <property type="evidence" value="ECO:0007669"/>
    <property type="project" value="UniProtKB-KW"/>
</dbReference>
<feature type="active site" evidence="6">
    <location>
        <position position="424"/>
    </location>
</feature>
<feature type="domain" description="FAM20 C-terminal" evidence="11">
    <location>
        <begin position="319"/>
        <end position="535"/>
    </location>
</feature>